<dbReference type="AlphaFoldDB" id="A0A4Y1ZY28"/>
<evidence type="ECO:0000313" key="1">
    <source>
        <dbReference type="EMBL" id="GBL72085.1"/>
    </source>
</evidence>
<protein>
    <submittedName>
        <fullName evidence="1">Uncharacterized protein</fullName>
    </submittedName>
</protein>
<sequence length="107" mass="11914">MNTIYRETRGNGERERFQISSVWVFLSFHEGTLGLVTEMVREMLLNAGRLNFLARVSVSLGLSNEDGTSSSLSDVVTATLDLSGVRCEIKRLFLDVRVAFSHKADTS</sequence>
<accession>A0A4Y1ZY28</accession>
<gene>
    <name evidence="1" type="ORF">AVEN_115095_1</name>
</gene>
<dbReference type="Proteomes" id="UP000499080">
    <property type="component" value="Unassembled WGS sequence"/>
</dbReference>
<dbReference type="EMBL" id="BGPR01000001">
    <property type="protein sequence ID" value="GBL72085.1"/>
    <property type="molecule type" value="Genomic_DNA"/>
</dbReference>
<evidence type="ECO:0000313" key="2">
    <source>
        <dbReference type="Proteomes" id="UP000499080"/>
    </source>
</evidence>
<organism evidence="1 2">
    <name type="scientific">Araneus ventricosus</name>
    <name type="common">Orbweaver spider</name>
    <name type="synonym">Epeira ventricosa</name>
    <dbReference type="NCBI Taxonomy" id="182803"/>
    <lineage>
        <taxon>Eukaryota</taxon>
        <taxon>Metazoa</taxon>
        <taxon>Ecdysozoa</taxon>
        <taxon>Arthropoda</taxon>
        <taxon>Chelicerata</taxon>
        <taxon>Arachnida</taxon>
        <taxon>Araneae</taxon>
        <taxon>Araneomorphae</taxon>
        <taxon>Entelegynae</taxon>
        <taxon>Araneoidea</taxon>
        <taxon>Araneidae</taxon>
        <taxon>Araneus</taxon>
    </lineage>
</organism>
<keyword evidence="2" id="KW-1185">Reference proteome</keyword>
<reference evidence="1 2" key="1">
    <citation type="journal article" date="2019" name="Sci. Rep.">
        <title>Orb-weaving spider Araneus ventricosus genome elucidates the spidroin gene catalogue.</title>
        <authorList>
            <person name="Kono N."/>
            <person name="Nakamura H."/>
            <person name="Ohtoshi R."/>
            <person name="Moran D.A.P."/>
            <person name="Shinohara A."/>
            <person name="Yoshida Y."/>
            <person name="Fujiwara M."/>
            <person name="Mori M."/>
            <person name="Tomita M."/>
            <person name="Arakawa K."/>
        </authorList>
    </citation>
    <scope>NUCLEOTIDE SEQUENCE [LARGE SCALE GENOMIC DNA]</scope>
</reference>
<proteinExistence type="predicted"/>
<comment type="caution">
    <text evidence="1">The sequence shown here is derived from an EMBL/GenBank/DDBJ whole genome shotgun (WGS) entry which is preliminary data.</text>
</comment>
<name>A0A4Y1ZY28_ARAVE</name>